<evidence type="ECO:0000313" key="3">
    <source>
        <dbReference type="Proteomes" id="UP000011135"/>
    </source>
</evidence>
<dbReference type="EMBL" id="AMZN01000021">
    <property type="protein sequence ID" value="ELR72471.1"/>
    <property type="molecule type" value="Genomic_DNA"/>
</dbReference>
<keyword evidence="1" id="KW-0472">Membrane</keyword>
<evidence type="ECO:0000313" key="2">
    <source>
        <dbReference type="EMBL" id="ELR72471.1"/>
    </source>
</evidence>
<feature type="transmembrane region" description="Helical" evidence="1">
    <location>
        <begin position="14"/>
        <end position="31"/>
    </location>
</feature>
<comment type="caution">
    <text evidence="2">The sequence shown here is derived from an EMBL/GenBank/DDBJ whole genome shotgun (WGS) entry which is preliminary data.</text>
</comment>
<organism evidence="2 3">
    <name type="scientific">Fulvivirga imtechensis AK7</name>
    <dbReference type="NCBI Taxonomy" id="1237149"/>
    <lineage>
        <taxon>Bacteria</taxon>
        <taxon>Pseudomonadati</taxon>
        <taxon>Bacteroidota</taxon>
        <taxon>Cytophagia</taxon>
        <taxon>Cytophagales</taxon>
        <taxon>Fulvivirgaceae</taxon>
        <taxon>Fulvivirga</taxon>
    </lineage>
</organism>
<accession>L8JTY1</accession>
<dbReference type="AlphaFoldDB" id="L8JTY1"/>
<proteinExistence type="predicted"/>
<dbReference type="RefSeq" id="WP_009578909.1">
    <property type="nucleotide sequence ID" value="NZ_AMZN01000021.1"/>
</dbReference>
<gene>
    <name evidence="2" type="ORF">C900_01466</name>
</gene>
<dbReference type="Proteomes" id="UP000011135">
    <property type="component" value="Unassembled WGS sequence"/>
</dbReference>
<keyword evidence="3" id="KW-1185">Reference proteome</keyword>
<protein>
    <submittedName>
        <fullName evidence="2">Uncharacterized protein</fullName>
    </submittedName>
</protein>
<keyword evidence="1" id="KW-1133">Transmembrane helix</keyword>
<keyword evidence="1" id="KW-0812">Transmembrane</keyword>
<evidence type="ECO:0000256" key="1">
    <source>
        <dbReference type="SAM" id="Phobius"/>
    </source>
</evidence>
<name>L8JTY1_9BACT</name>
<dbReference type="OrthoDB" id="1427364at2"/>
<sequence>MAKFWKNTLIINHLLQFIFIFSSVYFAFWLTNRNETNKLKKLEQQAIEGVYLELHGNLTELEKAMPYHEELVDVLFSYTDSLSKGLKNISGENKPIHHLMQLLTRKESAAGIPQLKSSAWPTLQQSEAYILLDYEVASTLSALYQLHEAGVTATVHQLRVEVFATKDLFIPGQTEPILNMAAWSFRELYGQEILLKKKTEEAMALLTEKYDIKK</sequence>
<reference evidence="2 3" key="1">
    <citation type="submission" date="2012-12" db="EMBL/GenBank/DDBJ databases">
        <title>Genome assembly of Fulvivirga imtechensis AK7.</title>
        <authorList>
            <person name="Nupur N."/>
            <person name="Khatri I."/>
            <person name="Kumar R."/>
            <person name="Subramanian S."/>
            <person name="Pinnaka A."/>
        </authorList>
    </citation>
    <scope>NUCLEOTIDE SEQUENCE [LARGE SCALE GENOMIC DNA]</scope>
    <source>
        <strain evidence="2 3">AK7</strain>
    </source>
</reference>